<dbReference type="Proteomes" id="UP000790709">
    <property type="component" value="Unassembled WGS sequence"/>
</dbReference>
<protein>
    <submittedName>
        <fullName evidence="1">Uncharacterized protein</fullName>
    </submittedName>
</protein>
<reference evidence="1" key="1">
    <citation type="journal article" date="2021" name="New Phytol.">
        <title>Evolutionary innovations through gain and loss of genes in the ectomycorrhizal Boletales.</title>
        <authorList>
            <person name="Wu G."/>
            <person name="Miyauchi S."/>
            <person name="Morin E."/>
            <person name="Kuo A."/>
            <person name="Drula E."/>
            <person name="Varga T."/>
            <person name="Kohler A."/>
            <person name="Feng B."/>
            <person name="Cao Y."/>
            <person name="Lipzen A."/>
            <person name="Daum C."/>
            <person name="Hundley H."/>
            <person name="Pangilinan J."/>
            <person name="Johnson J."/>
            <person name="Barry K."/>
            <person name="LaButti K."/>
            <person name="Ng V."/>
            <person name="Ahrendt S."/>
            <person name="Min B."/>
            <person name="Choi I.G."/>
            <person name="Park H."/>
            <person name="Plett J.M."/>
            <person name="Magnuson J."/>
            <person name="Spatafora J.W."/>
            <person name="Nagy L.G."/>
            <person name="Henrissat B."/>
            <person name="Grigoriev I.V."/>
            <person name="Yang Z.L."/>
            <person name="Xu J."/>
            <person name="Martin F.M."/>
        </authorList>
    </citation>
    <scope>NUCLEOTIDE SEQUENCE</scope>
    <source>
        <strain evidence="1">KUC20120723A-06</strain>
    </source>
</reference>
<gene>
    <name evidence="1" type="ORF">BV22DRAFT_1133399</name>
</gene>
<sequence>MATNWTEAEEAALITYLLECRPLELNFTSEIPYSQMLPHTSTPISNICEDKMECTYKIVCELRGWAGTALGIHYDDTHGVLMSTNDSSAWDTYTKHHTGASASTNKGFPHYDALNEVLTVD</sequence>
<accession>A0ACB8B3C2</accession>
<proteinExistence type="predicted"/>
<evidence type="ECO:0000313" key="2">
    <source>
        <dbReference type="Proteomes" id="UP000790709"/>
    </source>
</evidence>
<organism evidence="1 2">
    <name type="scientific">Leucogyrophana mollusca</name>
    <dbReference type="NCBI Taxonomy" id="85980"/>
    <lineage>
        <taxon>Eukaryota</taxon>
        <taxon>Fungi</taxon>
        <taxon>Dikarya</taxon>
        <taxon>Basidiomycota</taxon>
        <taxon>Agaricomycotina</taxon>
        <taxon>Agaricomycetes</taxon>
        <taxon>Agaricomycetidae</taxon>
        <taxon>Boletales</taxon>
        <taxon>Boletales incertae sedis</taxon>
        <taxon>Leucogyrophana</taxon>
    </lineage>
</organism>
<comment type="caution">
    <text evidence="1">The sequence shown here is derived from an EMBL/GenBank/DDBJ whole genome shotgun (WGS) entry which is preliminary data.</text>
</comment>
<name>A0ACB8B3C2_9AGAM</name>
<keyword evidence="2" id="KW-1185">Reference proteome</keyword>
<evidence type="ECO:0000313" key="1">
    <source>
        <dbReference type="EMBL" id="KAH7920045.1"/>
    </source>
</evidence>
<dbReference type="EMBL" id="MU266609">
    <property type="protein sequence ID" value="KAH7920045.1"/>
    <property type="molecule type" value="Genomic_DNA"/>
</dbReference>